<evidence type="ECO:0000313" key="1">
    <source>
        <dbReference type="EMBL" id="TRO66936.1"/>
    </source>
</evidence>
<dbReference type="OrthoDB" id="982154at2"/>
<dbReference type="AlphaFoldDB" id="A0A550I7I5"/>
<proteinExistence type="predicted"/>
<dbReference type="Proteomes" id="UP000315131">
    <property type="component" value="Unassembled WGS sequence"/>
</dbReference>
<comment type="caution">
    <text evidence="1">The sequence shown here is derived from an EMBL/GenBank/DDBJ whole genome shotgun (WGS) entry which is preliminary data.</text>
</comment>
<sequence length="157" mass="18024">MNNLKANPNALPVITTGRSEKAINKAAKNGLFPLVKKVEPSKKIRSKYAVFQHKITGEIEVVGDFRADFRDHDEYEKVIDWTWYYPDPFPEPFAAYLIPPDLQAGDKVWLEDLIDDYVGSHWNQGNTYRLKSAEAIWTGKDFKIDYDALRDVCIMVG</sequence>
<dbReference type="RefSeq" id="WP_143409715.1">
    <property type="nucleotide sequence ID" value="NZ_VHSF01000001.1"/>
</dbReference>
<gene>
    <name evidence="1" type="ORF">FGM01_03335</name>
</gene>
<organism evidence="1 2">
    <name type="scientific">Christiangramia sabulilitoris</name>
    <dbReference type="NCBI Taxonomy" id="2583991"/>
    <lineage>
        <taxon>Bacteria</taxon>
        <taxon>Pseudomonadati</taxon>
        <taxon>Bacteroidota</taxon>
        <taxon>Flavobacteriia</taxon>
        <taxon>Flavobacteriales</taxon>
        <taxon>Flavobacteriaceae</taxon>
        <taxon>Christiangramia</taxon>
    </lineage>
</organism>
<evidence type="ECO:0000313" key="2">
    <source>
        <dbReference type="Proteomes" id="UP000315131"/>
    </source>
</evidence>
<name>A0A550I7I5_9FLAO</name>
<accession>A0A550I7I5</accession>
<keyword evidence="2" id="KW-1185">Reference proteome</keyword>
<reference evidence="1 2" key="1">
    <citation type="submission" date="2019-06" db="EMBL/GenBank/DDBJ databases">
        <title>Gramella sabulilitoris sp. nov., isolated from a marine sand.</title>
        <authorList>
            <person name="Yoon J.-H."/>
        </authorList>
    </citation>
    <scope>NUCLEOTIDE SEQUENCE [LARGE SCALE GENOMIC DNA]</scope>
    <source>
        <strain evidence="1 2">HSMS-1</strain>
    </source>
</reference>
<protein>
    <submittedName>
        <fullName evidence="1">Uncharacterized protein</fullName>
    </submittedName>
</protein>
<dbReference type="EMBL" id="VHSF01000001">
    <property type="protein sequence ID" value="TRO66936.1"/>
    <property type="molecule type" value="Genomic_DNA"/>
</dbReference>